<feature type="chain" id="PRO_5046931884" evidence="3">
    <location>
        <begin position="22"/>
        <end position="303"/>
    </location>
</feature>
<feature type="transmembrane region" description="Helical" evidence="2">
    <location>
        <begin position="279"/>
        <end position="301"/>
    </location>
</feature>
<evidence type="ECO:0000313" key="5">
    <source>
        <dbReference type="Proteomes" id="UP001391051"/>
    </source>
</evidence>
<keyword evidence="2" id="KW-1133">Transmembrane helix</keyword>
<proteinExistence type="predicted"/>
<evidence type="ECO:0000256" key="2">
    <source>
        <dbReference type="SAM" id="Phobius"/>
    </source>
</evidence>
<keyword evidence="2" id="KW-0812">Transmembrane</keyword>
<gene>
    <name evidence="4" type="ORF">PG986_006279</name>
</gene>
<dbReference type="GeneID" id="92075563"/>
<keyword evidence="2" id="KW-0472">Membrane</keyword>
<accession>A0ABR1QKR1</accession>
<keyword evidence="3" id="KW-0732">Signal</keyword>
<evidence type="ECO:0000256" key="3">
    <source>
        <dbReference type="SAM" id="SignalP"/>
    </source>
</evidence>
<keyword evidence="5" id="KW-1185">Reference proteome</keyword>
<dbReference type="RefSeq" id="XP_066702363.1">
    <property type="nucleotide sequence ID" value="XM_066842501.1"/>
</dbReference>
<dbReference type="Proteomes" id="UP001391051">
    <property type="component" value="Unassembled WGS sequence"/>
</dbReference>
<sequence>MRLSLLIQAAISCRFIGAVDGQVVSYITSMVTTCLDIIPAETPGAASPGGNPTASDPQSSNPQAGSPQAGSPQADPGNVSYSMPACAVCGCSTCTVTSTFTTSYSAFCPTGISDQTYTITETYVGMSSLPVFATPTAVPYGFTVEMATCTKCGAQPLTVAITFPSGGSPFVPAATTMANGGQLPMQTSAPGAVITPAVPNASSYSSYSTRPTGAPQNPTLPAFNTTITANITLNVVPTPGQSYSLSTFFSSYGSAQEPPATLTPTIFTDQASSGYIPMAFIRIMMALTATAVVGTTLGVFVDI</sequence>
<protein>
    <submittedName>
        <fullName evidence="4">Uncharacterized protein</fullName>
    </submittedName>
</protein>
<evidence type="ECO:0000256" key="1">
    <source>
        <dbReference type="SAM" id="MobiDB-lite"/>
    </source>
</evidence>
<comment type="caution">
    <text evidence="4">The sequence shown here is derived from an EMBL/GenBank/DDBJ whole genome shotgun (WGS) entry which is preliminary data.</text>
</comment>
<name>A0ABR1QKR1_9PEZI</name>
<feature type="signal peptide" evidence="3">
    <location>
        <begin position="1"/>
        <end position="21"/>
    </location>
</feature>
<feature type="compositionally biased region" description="Polar residues" evidence="1">
    <location>
        <begin position="50"/>
        <end position="71"/>
    </location>
</feature>
<evidence type="ECO:0000313" key="4">
    <source>
        <dbReference type="EMBL" id="KAK7957057.1"/>
    </source>
</evidence>
<feature type="region of interest" description="Disordered" evidence="1">
    <location>
        <begin position="45"/>
        <end position="76"/>
    </location>
</feature>
<reference evidence="4 5" key="1">
    <citation type="submission" date="2023-01" db="EMBL/GenBank/DDBJ databases">
        <title>Analysis of 21 Apiospora genomes using comparative genomics revels a genus with tremendous synthesis potential of carbohydrate active enzymes and secondary metabolites.</title>
        <authorList>
            <person name="Sorensen T."/>
        </authorList>
    </citation>
    <scope>NUCLEOTIDE SEQUENCE [LARGE SCALE GENOMIC DNA]</scope>
    <source>
        <strain evidence="4 5">CBS 24483</strain>
    </source>
</reference>
<dbReference type="EMBL" id="JAQQWE010000004">
    <property type="protein sequence ID" value="KAK7957057.1"/>
    <property type="molecule type" value="Genomic_DNA"/>
</dbReference>
<organism evidence="4 5">
    <name type="scientific">Apiospora aurea</name>
    <dbReference type="NCBI Taxonomy" id="335848"/>
    <lineage>
        <taxon>Eukaryota</taxon>
        <taxon>Fungi</taxon>
        <taxon>Dikarya</taxon>
        <taxon>Ascomycota</taxon>
        <taxon>Pezizomycotina</taxon>
        <taxon>Sordariomycetes</taxon>
        <taxon>Xylariomycetidae</taxon>
        <taxon>Amphisphaeriales</taxon>
        <taxon>Apiosporaceae</taxon>
        <taxon>Apiospora</taxon>
    </lineage>
</organism>